<reference evidence="9 10" key="1">
    <citation type="submission" date="2018-01" db="EMBL/GenBank/DDBJ databases">
        <title>Twenty Corynebacterium bovis Genomes.</title>
        <authorList>
            <person name="Gulvik C.A."/>
        </authorList>
    </citation>
    <scope>NUCLEOTIDE SEQUENCE [LARGE SCALE GENOMIC DNA]</scope>
    <source>
        <strain evidence="9 10">F6900</strain>
    </source>
</reference>
<keyword evidence="2" id="KW-0662">Pyridine nucleotide biosynthesis</keyword>
<evidence type="ECO:0000256" key="6">
    <source>
        <dbReference type="ARBA" id="ARBA00039017"/>
    </source>
</evidence>
<evidence type="ECO:0000256" key="7">
    <source>
        <dbReference type="ARBA" id="ARBA00043224"/>
    </source>
</evidence>
<dbReference type="RefSeq" id="WP_125207033.1">
    <property type="nucleotide sequence ID" value="NZ_JAUKFU010000061.1"/>
</dbReference>
<evidence type="ECO:0000313" key="9">
    <source>
        <dbReference type="EMBL" id="RRO87245.1"/>
    </source>
</evidence>
<evidence type="ECO:0000313" key="10">
    <source>
        <dbReference type="Proteomes" id="UP000276526"/>
    </source>
</evidence>
<dbReference type="InterPro" id="IPR036380">
    <property type="entry name" value="Isochorismatase-like_sf"/>
</dbReference>
<organism evidence="9 10">
    <name type="scientific">Corynebacterium bovis</name>
    <dbReference type="NCBI Taxonomy" id="36808"/>
    <lineage>
        <taxon>Bacteria</taxon>
        <taxon>Bacillati</taxon>
        <taxon>Actinomycetota</taxon>
        <taxon>Actinomycetes</taxon>
        <taxon>Mycobacteriales</taxon>
        <taxon>Corynebacteriaceae</taxon>
        <taxon>Corynebacterium</taxon>
    </lineage>
</organism>
<keyword evidence="3" id="KW-0479">Metal-binding</keyword>
<dbReference type="GO" id="GO:0019363">
    <property type="term" value="P:pyridine nucleotide biosynthetic process"/>
    <property type="evidence" value="ECO:0007669"/>
    <property type="project" value="UniProtKB-KW"/>
</dbReference>
<sequence length="233" mass="23870">MDAPRGRSGRRALLVVDVQNGFCAGGSLGTARGADVAADISRYLADHGDEYDVIAGTLDWHIRPEGHFAPPGEEPDFQVTWPPHCVVGTWGARTHPALDTSRITAWFRKGEFTAAYSGFEGHLAPGDGGEAVGVDAADGAGVTAAGAAGAAAGGEVVGDDAAPVTLADWLRRAGVTDVTVVGIATDFCVRATAVDARDEGFSTTVIGRLCAPVTEDGGRGALAELERSGVTVR</sequence>
<protein>
    <recommendedName>
        <fullName evidence="6">nicotinamidase</fullName>
        <ecNumber evidence="6">3.5.1.19</ecNumber>
    </recommendedName>
    <alternativeName>
        <fullName evidence="7">Nicotinamide deamidase</fullName>
    </alternativeName>
</protein>
<dbReference type="PANTHER" id="PTHR11080">
    <property type="entry name" value="PYRAZINAMIDASE/NICOTINAMIDASE"/>
    <property type="match status" value="1"/>
</dbReference>
<evidence type="ECO:0000259" key="8">
    <source>
        <dbReference type="Pfam" id="PF00857"/>
    </source>
</evidence>
<dbReference type="Proteomes" id="UP000276526">
    <property type="component" value="Unassembled WGS sequence"/>
</dbReference>
<proteinExistence type="inferred from homology"/>
<evidence type="ECO:0000256" key="1">
    <source>
        <dbReference type="ARBA" id="ARBA00006336"/>
    </source>
</evidence>
<dbReference type="EMBL" id="PQNK01000004">
    <property type="protein sequence ID" value="RRO87245.1"/>
    <property type="molecule type" value="Genomic_DNA"/>
</dbReference>
<dbReference type="SUPFAM" id="SSF52499">
    <property type="entry name" value="Isochorismatase-like hydrolases"/>
    <property type="match status" value="1"/>
</dbReference>
<dbReference type="PANTHER" id="PTHR11080:SF2">
    <property type="entry name" value="LD05707P"/>
    <property type="match status" value="1"/>
</dbReference>
<dbReference type="GO" id="GO:0046872">
    <property type="term" value="F:metal ion binding"/>
    <property type="evidence" value="ECO:0007669"/>
    <property type="project" value="UniProtKB-KW"/>
</dbReference>
<evidence type="ECO:0000256" key="5">
    <source>
        <dbReference type="ARBA" id="ARBA00037900"/>
    </source>
</evidence>
<evidence type="ECO:0000256" key="4">
    <source>
        <dbReference type="ARBA" id="ARBA00022801"/>
    </source>
</evidence>
<gene>
    <name evidence="9" type="ORF">CXF48_03485</name>
</gene>
<accession>A0A426PZS2</accession>
<comment type="pathway">
    <text evidence="5">Cofactor biosynthesis; nicotinate biosynthesis; nicotinate from nicotinamide: step 1/1.</text>
</comment>
<dbReference type="InterPro" id="IPR000868">
    <property type="entry name" value="Isochorismatase-like_dom"/>
</dbReference>
<name>A0A426PZS2_9CORY</name>
<dbReference type="AlphaFoldDB" id="A0A426PZS2"/>
<dbReference type="Pfam" id="PF00857">
    <property type="entry name" value="Isochorismatase"/>
    <property type="match status" value="1"/>
</dbReference>
<dbReference type="EC" id="3.5.1.19" evidence="6"/>
<dbReference type="Gene3D" id="3.40.50.850">
    <property type="entry name" value="Isochorismatase-like"/>
    <property type="match status" value="1"/>
</dbReference>
<evidence type="ECO:0000256" key="3">
    <source>
        <dbReference type="ARBA" id="ARBA00022723"/>
    </source>
</evidence>
<comment type="similarity">
    <text evidence="1">Belongs to the isochorismatase family.</text>
</comment>
<feature type="domain" description="Isochorismatase-like" evidence="8">
    <location>
        <begin position="166"/>
        <end position="232"/>
    </location>
</feature>
<keyword evidence="4" id="KW-0378">Hydrolase</keyword>
<comment type="caution">
    <text evidence="9">The sequence shown here is derived from an EMBL/GenBank/DDBJ whole genome shotgun (WGS) entry which is preliminary data.</text>
</comment>
<evidence type="ECO:0000256" key="2">
    <source>
        <dbReference type="ARBA" id="ARBA00022642"/>
    </source>
</evidence>
<dbReference type="GO" id="GO:0008936">
    <property type="term" value="F:nicotinamidase activity"/>
    <property type="evidence" value="ECO:0007669"/>
    <property type="project" value="UniProtKB-EC"/>
</dbReference>
<dbReference type="InterPro" id="IPR052347">
    <property type="entry name" value="Isochorismatase_Nicotinamidase"/>
</dbReference>